<organism evidence="2 3">
    <name type="scientific">Frankia casuarinae (strain DSM 45818 / CECT 9043 / HFP020203 / CcI3)</name>
    <dbReference type="NCBI Taxonomy" id="106370"/>
    <lineage>
        <taxon>Bacteria</taxon>
        <taxon>Bacillati</taxon>
        <taxon>Actinomycetota</taxon>
        <taxon>Actinomycetes</taxon>
        <taxon>Frankiales</taxon>
        <taxon>Frankiaceae</taxon>
        <taxon>Frankia</taxon>
    </lineage>
</organism>
<evidence type="ECO:0000313" key="3">
    <source>
        <dbReference type="Proteomes" id="UP000001937"/>
    </source>
</evidence>
<feature type="region of interest" description="Disordered" evidence="1">
    <location>
        <begin position="49"/>
        <end position="94"/>
    </location>
</feature>
<dbReference type="KEGG" id="fra:Francci3_4021"/>
<evidence type="ECO:0000256" key="1">
    <source>
        <dbReference type="SAM" id="MobiDB-lite"/>
    </source>
</evidence>
<accession>Q2J5S1</accession>
<feature type="compositionally biased region" description="Low complexity" evidence="1">
    <location>
        <begin position="79"/>
        <end position="88"/>
    </location>
</feature>
<reference evidence="2 3" key="1">
    <citation type="journal article" date="2007" name="Genome Res.">
        <title>Genome characteristics of facultatively symbiotic Frankia sp. strains reflect host range and host plant biogeography.</title>
        <authorList>
            <person name="Normand P."/>
            <person name="Lapierre P."/>
            <person name="Tisa L.S."/>
            <person name="Gogarten J.P."/>
            <person name="Alloisio N."/>
            <person name="Bagnarol E."/>
            <person name="Bassi C.A."/>
            <person name="Berry A.M."/>
            <person name="Bickhart D.M."/>
            <person name="Choisne N."/>
            <person name="Couloux A."/>
            <person name="Cournoyer B."/>
            <person name="Cruveiller S."/>
            <person name="Daubin V."/>
            <person name="Demange N."/>
            <person name="Francino M.P."/>
            <person name="Goltsman E."/>
            <person name="Huang Y."/>
            <person name="Kopp O.R."/>
            <person name="Labarre L."/>
            <person name="Lapidus A."/>
            <person name="Lavire C."/>
            <person name="Marechal J."/>
            <person name="Martinez M."/>
            <person name="Mastronunzio J.E."/>
            <person name="Mullin B.C."/>
            <person name="Niemann J."/>
            <person name="Pujic P."/>
            <person name="Rawnsley T."/>
            <person name="Rouy Z."/>
            <person name="Schenowitz C."/>
            <person name="Sellstedt A."/>
            <person name="Tavares F."/>
            <person name="Tomkins J.P."/>
            <person name="Vallenet D."/>
            <person name="Valverde C."/>
            <person name="Wall L.G."/>
            <person name="Wang Y."/>
            <person name="Medigue C."/>
            <person name="Benson D.R."/>
        </authorList>
    </citation>
    <scope>NUCLEOTIDE SEQUENCE [LARGE SCALE GENOMIC DNA]</scope>
    <source>
        <strain evidence="3">DSM 45818 / CECT 9043 / CcI3</strain>
    </source>
</reference>
<dbReference type="AlphaFoldDB" id="Q2J5S1"/>
<dbReference type="Proteomes" id="UP000001937">
    <property type="component" value="Chromosome"/>
</dbReference>
<proteinExistence type="predicted"/>
<protein>
    <submittedName>
        <fullName evidence="2">Uncharacterized protein</fullName>
    </submittedName>
</protein>
<sequence>MIDRLLTWYNTDVCIGELANISRSWTDERNHPCLGLALARREGEPRYGIDRALSKHDPPCSEALSRLSPPTEDQSGESPRLAQQQPRQPLRDHPLSMLRHATILRIGEPCYQILHVTGFTPGALAC</sequence>
<feature type="compositionally biased region" description="Basic and acidic residues" evidence="1">
    <location>
        <begin position="49"/>
        <end position="59"/>
    </location>
</feature>
<name>Q2J5S1_FRACC</name>
<gene>
    <name evidence="2" type="ordered locus">Francci3_4021</name>
</gene>
<evidence type="ECO:0000313" key="2">
    <source>
        <dbReference type="EMBL" id="ABD13371.1"/>
    </source>
</evidence>
<keyword evidence="3" id="KW-1185">Reference proteome</keyword>
<dbReference type="EMBL" id="CP000249">
    <property type="protein sequence ID" value="ABD13371.1"/>
    <property type="molecule type" value="Genomic_DNA"/>
</dbReference>
<dbReference type="STRING" id="106370.Francci3_4021"/>
<dbReference type="HOGENOM" id="CLU_1978265_0_0_11"/>